<dbReference type="Proteomes" id="UP001141806">
    <property type="component" value="Unassembled WGS sequence"/>
</dbReference>
<evidence type="ECO:0000313" key="2">
    <source>
        <dbReference type="EMBL" id="KAJ4966294.1"/>
    </source>
</evidence>
<reference evidence="2" key="1">
    <citation type="journal article" date="2023" name="Plant J.">
        <title>The genome of the king protea, Protea cynaroides.</title>
        <authorList>
            <person name="Chang J."/>
            <person name="Duong T.A."/>
            <person name="Schoeman C."/>
            <person name="Ma X."/>
            <person name="Roodt D."/>
            <person name="Barker N."/>
            <person name="Li Z."/>
            <person name="Van de Peer Y."/>
            <person name="Mizrachi E."/>
        </authorList>
    </citation>
    <scope>NUCLEOTIDE SEQUENCE</scope>
    <source>
        <tissue evidence="2">Young leaves</tissue>
    </source>
</reference>
<evidence type="ECO:0000256" key="1">
    <source>
        <dbReference type="SAM" id="MobiDB-lite"/>
    </source>
</evidence>
<feature type="compositionally biased region" description="Basic and acidic residues" evidence="1">
    <location>
        <begin position="31"/>
        <end position="40"/>
    </location>
</feature>
<sequence length="177" mass="19892">MDNSQAPDSEKIKTGRPAPNTCSTEAGEGSGTKKDGDPNGRDPPAQRQSPPRADLNMIRLVPWDPPLVQENTTSSQGGKKARPFLPRLLTLEERKSVHHLVQEFASLNLAQKVDHWDFKAETLRTRQRQDPNRPLTLLIRHKSPPRPLLADQSSTNEEFVLADRFRSCLTCHNMITV</sequence>
<gene>
    <name evidence="2" type="ORF">NE237_018143</name>
</gene>
<comment type="caution">
    <text evidence="2">The sequence shown here is derived from an EMBL/GenBank/DDBJ whole genome shotgun (WGS) entry which is preliminary data.</text>
</comment>
<protein>
    <submittedName>
        <fullName evidence="2">Uncharacterized protein</fullName>
    </submittedName>
</protein>
<proteinExistence type="predicted"/>
<feature type="region of interest" description="Disordered" evidence="1">
    <location>
        <begin position="1"/>
        <end position="53"/>
    </location>
</feature>
<dbReference type="EMBL" id="JAMYWD010000007">
    <property type="protein sequence ID" value="KAJ4966294.1"/>
    <property type="molecule type" value="Genomic_DNA"/>
</dbReference>
<name>A0A9Q0K9E5_9MAGN</name>
<dbReference type="AlphaFoldDB" id="A0A9Q0K9E5"/>
<keyword evidence="3" id="KW-1185">Reference proteome</keyword>
<evidence type="ECO:0000313" key="3">
    <source>
        <dbReference type="Proteomes" id="UP001141806"/>
    </source>
</evidence>
<organism evidence="2 3">
    <name type="scientific">Protea cynaroides</name>
    <dbReference type="NCBI Taxonomy" id="273540"/>
    <lineage>
        <taxon>Eukaryota</taxon>
        <taxon>Viridiplantae</taxon>
        <taxon>Streptophyta</taxon>
        <taxon>Embryophyta</taxon>
        <taxon>Tracheophyta</taxon>
        <taxon>Spermatophyta</taxon>
        <taxon>Magnoliopsida</taxon>
        <taxon>Proteales</taxon>
        <taxon>Proteaceae</taxon>
        <taxon>Protea</taxon>
    </lineage>
</organism>
<accession>A0A9Q0K9E5</accession>